<dbReference type="PANTHER" id="PTHR48111">
    <property type="entry name" value="REGULATOR OF RPOS"/>
    <property type="match status" value="1"/>
</dbReference>
<dbReference type="PATRIC" id="fig|28229.3.peg.2886"/>
<accession>A0A099KN95</accession>
<dbReference type="AlphaFoldDB" id="A0A099KN95"/>
<reference evidence="10 11" key="1">
    <citation type="submission" date="2014-08" db="EMBL/GenBank/DDBJ databases">
        <title>Genomic and Phenotypic Diversity of Colwellia psychrerythraea strains from Disparate Marine Basins.</title>
        <authorList>
            <person name="Techtmann S.M."/>
            <person name="Stelling S.C."/>
            <person name="Utturkar S.M."/>
            <person name="Alshibli N."/>
            <person name="Harris A."/>
            <person name="Brown S.D."/>
            <person name="Hazen T.C."/>
        </authorList>
    </citation>
    <scope>NUCLEOTIDE SEQUENCE [LARGE SCALE GENOMIC DNA]</scope>
    <source>
        <strain evidence="10 11">GAB14E</strain>
    </source>
</reference>
<keyword evidence="2" id="KW-0902">Two-component regulatory system</keyword>
<dbReference type="SUPFAM" id="SSF46894">
    <property type="entry name" value="C-terminal effector domain of the bipartite response regulators"/>
    <property type="match status" value="1"/>
</dbReference>
<evidence type="ECO:0000259" key="9">
    <source>
        <dbReference type="PROSITE" id="PS51755"/>
    </source>
</evidence>
<evidence type="ECO:0000313" key="11">
    <source>
        <dbReference type="Proteomes" id="UP000029868"/>
    </source>
</evidence>
<evidence type="ECO:0000256" key="3">
    <source>
        <dbReference type="ARBA" id="ARBA00023015"/>
    </source>
</evidence>
<dbReference type="SMART" id="SM00448">
    <property type="entry name" value="REC"/>
    <property type="match status" value="1"/>
</dbReference>
<feature type="domain" description="Response regulatory" evidence="8">
    <location>
        <begin position="3"/>
        <end position="116"/>
    </location>
</feature>
<dbReference type="SMART" id="SM00862">
    <property type="entry name" value="Trans_reg_C"/>
    <property type="match status" value="1"/>
</dbReference>
<dbReference type="InterPro" id="IPR016032">
    <property type="entry name" value="Sig_transdc_resp-reg_C-effctor"/>
</dbReference>
<dbReference type="InterPro" id="IPR001789">
    <property type="entry name" value="Sig_transdc_resp-reg_receiver"/>
</dbReference>
<protein>
    <submittedName>
        <fullName evidence="10">Two component transcriptional regulator, winged helix family</fullName>
    </submittedName>
</protein>
<organism evidence="10 11">
    <name type="scientific">Colwellia psychrerythraea</name>
    <name type="common">Vibrio psychroerythus</name>
    <dbReference type="NCBI Taxonomy" id="28229"/>
    <lineage>
        <taxon>Bacteria</taxon>
        <taxon>Pseudomonadati</taxon>
        <taxon>Pseudomonadota</taxon>
        <taxon>Gammaproteobacteria</taxon>
        <taxon>Alteromonadales</taxon>
        <taxon>Colwelliaceae</taxon>
        <taxon>Colwellia</taxon>
    </lineage>
</organism>
<evidence type="ECO:0000256" key="6">
    <source>
        <dbReference type="PROSITE-ProRule" id="PRU00169"/>
    </source>
</evidence>
<dbReference type="GO" id="GO:0005829">
    <property type="term" value="C:cytosol"/>
    <property type="evidence" value="ECO:0007669"/>
    <property type="project" value="TreeGrafter"/>
</dbReference>
<dbReference type="InterPro" id="IPR001867">
    <property type="entry name" value="OmpR/PhoB-type_DNA-bd"/>
</dbReference>
<proteinExistence type="predicted"/>
<dbReference type="InterPro" id="IPR036388">
    <property type="entry name" value="WH-like_DNA-bd_sf"/>
</dbReference>
<dbReference type="GO" id="GO:0032993">
    <property type="term" value="C:protein-DNA complex"/>
    <property type="evidence" value="ECO:0007669"/>
    <property type="project" value="TreeGrafter"/>
</dbReference>
<comment type="caution">
    <text evidence="10">The sequence shown here is derived from an EMBL/GenBank/DDBJ whole genome shotgun (WGS) entry which is preliminary data.</text>
</comment>
<gene>
    <name evidence="10" type="ORF">GAB14E_3167</name>
</gene>
<dbReference type="EMBL" id="JQEC01000040">
    <property type="protein sequence ID" value="KGJ91685.1"/>
    <property type="molecule type" value="Genomic_DNA"/>
</dbReference>
<dbReference type="CDD" id="cd00383">
    <property type="entry name" value="trans_reg_C"/>
    <property type="match status" value="1"/>
</dbReference>
<dbReference type="Gene3D" id="6.10.250.690">
    <property type="match status" value="1"/>
</dbReference>
<dbReference type="Pfam" id="PF00486">
    <property type="entry name" value="Trans_reg_C"/>
    <property type="match status" value="1"/>
</dbReference>
<dbReference type="InterPro" id="IPR039420">
    <property type="entry name" value="WalR-like"/>
</dbReference>
<evidence type="ECO:0000256" key="1">
    <source>
        <dbReference type="ARBA" id="ARBA00022553"/>
    </source>
</evidence>
<feature type="DNA-binding region" description="OmpR/PhoB-type" evidence="7">
    <location>
        <begin position="120"/>
        <end position="219"/>
    </location>
</feature>
<feature type="domain" description="OmpR/PhoB-type" evidence="9">
    <location>
        <begin position="120"/>
        <end position="219"/>
    </location>
</feature>
<dbReference type="GO" id="GO:0000156">
    <property type="term" value="F:phosphorelay response regulator activity"/>
    <property type="evidence" value="ECO:0007669"/>
    <property type="project" value="TreeGrafter"/>
</dbReference>
<dbReference type="PROSITE" id="PS51755">
    <property type="entry name" value="OMPR_PHOB"/>
    <property type="match status" value="1"/>
</dbReference>
<evidence type="ECO:0000313" key="10">
    <source>
        <dbReference type="EMBL" id="KGJ91685.1"/>
    </source>
</evidence>
<evidence type="ECO:0000256" key="4">
    <source>
        <dbReference type="ARBA" id="ARBA00023125"/>
    </source>
</evidence>
<sequence length="222" mass="25293">MSHILLVEDDVEIAESVLLFLEAQSYKATHLTTGEFVVETVKKDQPDLVLLDLMLPIKNGTECCKDIRAFSDVPIIMLTAKVEEIDRLVGLEAGADDYVCKPFSAMELMLRIKAILKRTNRNTVTNNFNLDVETLKVRYLKNVIELTYLEFNLFNLLYQSPERIYSRAQILDLAYPDMRDISDRTVDAHVKNIRNKIKSLGISDVVVESVYGAGYRYIAPIN</sequence>
<dbReference type="GO" id="GO:0006355">
    <property type="term" value="P:regulation of DNA-templated transcription"/>
    <property type="evidence" value="ECO:0007669"/>
    <property type="project" value="InterPro"/>
</dbReference>
<evidence type="ECO:0000256" key="7">
    <source>
        <dbReference type="PROSITE-ProRule" id="PRU01091"/>
    </source>
</evidence>
<dbReference type="RefSeq" id="WP_033082902.1">
    <property type="nucleotide sequence ID" value="NZ_JQEC01000040.1"/>
</dbReference>
<keyword evidence="3" id="KW-0805">Transcription regulation</keyword>
<evidence type="ECO:0000256" key="2">
    <source>
        <dbReference type="ARBA" id="ARBA00023012"/>
    </source>
</evidence>
<dbReference type="Proteomes" id="UP000029868">
    <property type="component" value="Unassembled WGS sequence"/>
</dbReference>
<dbReference type="PANTHER" id="PTHR48111:SF4">
    <property type="entry name" value="DNA-BINDING DUAL TRANSCRIPTIONAL REGULATOR OMPR"/>
    <property type="match status" value="1"/>
</dbReference>
<keyword evidence="1 6" id="KW-0597">Phosphoprotein</keyword>
<feature type="modified residue" description="4-aspartylphosphate" evidence="6">
    <location>
        <position position="52"/>
    </location>
</feature>
<dbReference type="SUPFAM" id="SSF52172">
    <property type="entry name" value="CheY-like"/>
    <property type="match status" value="1"/>
</dbReference>
<dbReference type="GO" id="GO:0000976">
    <property type="term" value="F:transcription cis-regulatory region binding"/>
    <property type="evidence" value="ECO:0007669"/>
    <property type="project" value="TreeGrafter"/>
</dbReference>
<name>A0A099KN95_COLPS</name>
<evidence type="ECO:0000256" key="5">
    <source>
        <dbReference type="ARBA" id="ARBA00023163"/>
    </source>
</evidence>
<keyword evidence="5" id="KW-0804">Transcription</keyword>
<dbReference type="Pfam" id="PF00072">
    <property type="entry name" value="Response_reg"/>
    <property type="match status" value="1"/>
</dbReference>
<dbReference type="OrthoDB" id="9802426at2"/>
<evidence type="ECO:0000259" key="8">
    <source>
        <dbReference type="PROSITE" id="PS50110"/>
    </source>
</evidence>
<dbReference type="Gene3D" id="1.10.10.10">
    <property type="entry name" value="Winged helix-like DNA-binding domain superfamily/Winged helix DNA-binding domain"/>
    <property type="match status" value="1"/>
</dbReference>
<dbReference type="Gene3D" id="3.40.50.2300">
    <property type="match status" value="1"/>
</dbReference>
<keyword evidence="4 7" id="KW-0238">DNA-binding</keyword>
<dbReference type="InterPro" id="IPR011006">
    <property type="entry name" value="CheY-like_superfamily"/>
</dbReference>
<dbReference type="PROSITE" id="PS50110">
    <property type="entry name" value="RESPONSE_REGULATORY"/>
    <property type="match status" value="1"/>
</dbReference>